<reference evidence="3" key="1">
    <citation type="submission" date="2016-11" db="UniProtKB">
        <authorList>
            <consortium name="WormBaseParasite"/>
        </authorList>
    </citation>
    <scope>IDENTIFICATION</scope>
</reference>
<feature type="compositionally biased region" description="Basic and acidic residues" evidence="1">
    <location>
        <begin position="81"/>
        <end position="93"/>
    </location>
</feature>
<evidence type="ECO:0000256" key="1">
    <source>
        <dbReference type="SAM" id="MobiDB-lite"/>
    </source>
</evidence>
<name>A0A1I7Y9H7_9BILA</name>
<sequence>MSSWKPLPPLQAAGETAEPEAPAVASRVKSEDVPTSPKVDLEVSPKSDPGTYRATERNEEDADGSQESPGRKSTPQTEPRGAAKERKRAGESR</sequence>
<organism evidence="2 3">
    <name type="scientific">Steinernema glaseri</name>
    <dbReference type="NCBI Taxonomy" id="37863"/>
    <lineage>
        <taxon>Eukaryota</taxon>
        <taxon>Metazoa</taxon>
        <taxon>Ecdysozoa</taxon>
        <taxon>Nematoda</taxon>
        <taxon>Chromadorea</taxon>
        <taxon>Rhabditida</taxon>
        <taxon>Tylenchina</taxon>
        <taxon>Panagrolaimomorpha</taxon>
        <taxon>Strongyloidoidea</taxon>
        <taxon>Steinernematidae</taxon>
        <taxon>Steinernema</taxon>
    </lineage>
</organism>
<proteinExistence type="predicted"/>
<dbReference type="AlphaFoldDB" id="A0A1I7Y9H7"/>
<dbReference type="WBParaSite" id="L893_g14036.t1">
    <property type="protein sequence ID" value="L893_g14036.t1"/>
    <property type="gene ID" value="L893_g14036"/>
</dbReference>
<accession>A0A1I7Y9H7</accession>
<evidence type="ECO:0000313" key="3">
    <source>
        <dbReference type="WBParaSite" id="L893_g14036.t1"/>
    </source>
</evidence>
<evidence type="ECO:0000313" key="2">
    <source>
        <dbReference type="Proteomes" id="UP000095287"/>
    </source>
</evidence>
<protein>
    <submittedName>
        <fullName evidence="3">Uncharacterized protein</fullName>
    </submittedName>
</protein>
<dbReference type="Proteomes" id="UP000095287">
    <property type="component" value="Unplaced"/>
</dbReference>
<feature type="compositionally biased region" description="Polar residues" evidence="1">
    <location>
        <begin position="65"/>
        <end position="77"/>
    </location>
</feature>
<keyword evidence="2" id="KW-1185">Reference proteome</keyword>
<feature type="compositionally biased region" description="Low complexity" evidence="1">
    <location>
        <begin position="12"/>
        <end position="25"/>
    </location>
</feature>
<feature type="region of interest" description="Disordered" evidence="1">
    <location>
        <begin position="1"/>
        <end position="93"/>
    </location>
</feature>